<evidence type="ECO:0000256" key="1">
    <source>
        <dbReference type="SAM" id="Phobius"/>
    </source>
</evidence>
<dbReference type="Proteomes" id="UP000250140">
    <property type="component" value="Unassembled WGS sequence"/>
</dbReference>
<keyword evidence="1" id="KW-0472">Membrane</keyword>
<dbReference type="AlphaFoldDB" id="A0A8E2EW52"/>
<gene>
    <name evidence="2" type="ORF">AOQ84DRAFT_390689</name>
</gene>
<keyword evidence="1" id="KW-0812">Transmembrane</keyword>
<reference evidence="2 3" key="1">
    <citation type="journal article" date="2016" name="Nat. Commun.">
        <title>Ectomycorrhizal ecology is imprinted in the genome of the dominant symbiotic fungus Cenococcum geophilum.</title>
        <authorList>
            <consortium name="DOE Joint Genome Institute"/>
            <person name="Peter M."/>
            <person name="Kohler A."/>
            <person name="Ohm R.A."/>
            <person name="Kuo A."/>
            <person name="Krutzmann J."/>
            <person name="Morin E."/>
            <person name="Arend M."/>
            <person name="Barry K.W."/>
            <person name="Binder M."/>
            <person name="Choi C."/>
            <person name="Clum A."/>
            <person name="Copeland A."/>
            <person name="Grisel N."/>
            <person name="Haridas S."/>
            <person name="Kipfer T."/>
            <person name="LaButti K."/>
            <person name="Lindquist E."/>
            <person name="Lipzen A."/>
            <person name="Maire R."/>
            <person name="Meier B."/>
            <person name="Mihaltcheva S."/>
            <person name="Molinier V."/>
            <person name="Murat C."/>
            <person name="Poggeler S."/>
            <person name="Quandt C.A."/>
            <person name="Sperisen C."/>
            <person name="Tritt A."/>
            <person name="Tisserant E."/>
            <person name="Crous P.W."/>
            <person name="Henrissat B."/>
            <person name="Nehls U."/>
            <person name="Egli S."/>
            <person name="Spatafora J.W."/>
            <person name="Grigoriev I.V."/>
            <person name="Martin F.M."/>
        </authorList>
    </citation>
    <scope>NUCLEOTIDE SEQUENCE [LARGE SCALE GENOMIC DNA]</scope>
    <source>
        <strain evidence="2 3">CBS 207.34</strain>
    </source>
</reference>
<keyword evidence="1" id="KW-1133">Transmembrane helix</keyword>
<sequence>MSLTAWKFLREDVPILVKGYFHRLSDDEKAKLQRNSGFDMKVMPFFPKFANWRAGLGPKWPAICGMVSLIFYVATVEKTILYNNLTLATNLAAPGQLIPFIVGITVFIDGIFTSIRKGRRRGEPDAMDQWPNFKAIPRDCLEFIQPPKSGGLFSAV</sequence>
<dbReference type="EMBL" id="KV750225">
    <property type="protein sequence ID" value="OCL05715.1"/>
    <property type="molecule type" value="Genomic_DNA"/>
</dbReference>
<dbReference type="OrthoDB" id="3945378at2759"/>
<name>A0A8E2EW52_9PEZI</name>
<evidence type="ECO:0000313" key="3">
    <source>
        <dbReference type="Proteomes" id="UP000250140"/>
    </source>
</evidence>
<organism evidence="2 3">
    <name type="scientific">Glonium stellatum</name>
    <dbReference type="NCBI Taxonomy" id="574774"/>
    <lineage>
        <taxon>Eukaryota</taxon>
        <taxon>Fungi</taxon>
        <taxon>Dikarya</taxon>
        <taxon>Ascomycota</taxon>
        <taxon>Pezizomycotina</taxon>
        <taxon>Dothideomycetes</taxon>
        <taxon>Pleosporomycetidae</taxon>
        <taxon>Gloniales</taxon>
        <taxon>Gloniaceae</taxon>
        <taxon>Glonium</taxon>
    </lineage>
</organism>
<protein>
    <submittedName>
        <fullName evidence="2">Uncharacterized protein</fullName>
    </submittedName>
</protein>
<feature type="transmembrane region" description="Helical" evidence="1">
    <location>
        <begin position="96"/>
        <end position="115"/>
    </location>
</feature>
<evidence type="ECO:0000313" key="2">
    <source>
        <dbReference type="EMBL" id="OCL05715.1"/>
    </source>
</evidence>
<feature type="transmembrane region" description="Helical" evidence="1">
    <location>
        <begin position="60"/>
        <end position="76"/>
    </location>
</feature>
<keyword evidence="3" id="KW-1185">Reference proteome</keyword>
<accession>A0A8E2EW52</accession>
<proteinExistence type="predicted"/>